<feature type="transmembrane region" description="Helical" evidence="1">
    <location>
        <begin position="7"/>
        <end position="30"/>
    </location>
</feature>
<feature type="transmembrane region" description="Helical" evidence="1">
    <location>
        <begin position="36"/>
        <end position="56"/>
    </location>
</feature>
<accession>A0A382J370</accession>
<gene>
    <name evidence="2" type="ORF">METZ01_LOCUS259334</name>
</gene>
<protein>
    <recommendedName>
        <fullName evidence="3">Major facilitator superfamily (MFS) profile domain-containing protein</fullName>
    </recommendedName>
</protein>
<organism evidence="2">
    <name type="scientific">marine metagenome</name>
    <dbReference type="NCBI Taxonomy" id="408172"/>
    <lineage>
        <taxon>unclassified sequences</taxon>
        <taxon>metagenomes</taxon>
        <taxon>ecological metagenomes</taxon>
    </lineage>
</organism>
<sequence>MRSPSLKLWAVGGITGCCTGLAFFVATLILSIDGDLALPEFGIAVITPGLVAVVVAKATNSKTIVLLPVAYLTLVIPVLGAAFGAPDLSLTTALTITLLGLVGGLVWSAPIVLWEFARQQRKRPKTD</sequence>
<dbReference type="EMBL" id="UINC01071520">
    <property type="protein sequence ID" value="SVC06480.1"/>
    <property type="molecule type" value="Genomic_DNA"/>
</dbReference>
<reference evidence="2" key="1">
    <citation type="submission" date="2018-05" db="EMBL/GenBank/DDBJ databases">
        <authorList>
            <person name="Lanie J.A."/>
            <person name="Ng W.-L."/>
            <person name="Kazmierczak K.M."/>
            <person name="Andrzejewski T.M."/>
            <person name="Davidsen T.M."/>
            <person name="Wayne K.J."/>
            <person name="Tettelin H."/>
            <person name="Glass J.I."/>
            <person name="Rusch D."/>
            <person name="Podicherti R."/>
            <person name="Tsui H.-C.T."/>
            <person name="Winkler M.E."/>
        </authorList>
    </citation>
    <scope>NUCLEOTIDE SEQUENCE</scope>
</reference>
<keyword evidence="1" id="KW-0812">Transmembrane</keyword>
<evidence type="ECO:0000313" key="2">
    <source>
        <dbReference type="EMBL" id="SVC06480.1"/>
    </source>
</evidence>
<dbReference type="AlphaFoldDB" id="A0A382J370"/>
<keyword evidence="1" id="KW-1133">Transmembrane helix</keyword>
<feature type="transmembrane region" description="Helical" evidence="1">
    <location>
        <begin position="90"/>
        <end position="114"/>
    </location>
</feature>
<feature type="transmembrane region" description="Helical" evidence="1">
    <location>
        <begin position="63"/>
        <end position="84"/>
    </location>
</feature>
<keyword evidence="1" id="KW-0472">Membrane</keyword>
<proteinExistence type="predicted"/>
<evidence type="ECO:0000256" key="1">
    <source>
        <dbReference type="SAM" id="Phobius"/>
    </source>
</evidence>
<name>A0A382J370_9ZZZZ</name>
<evidence type="ECO:0008006" key="3">
    <source>
        <dbReference type="Google" id="ProtNLM"/>
    </source>
</evidence>